<reference evidence="2" key="1">
    <citation type="submission" date="2022-10" db="EMBL/GenBank/DDBJ databases">
        <authorList>
            <person name="Chen Y."/>
            <person name="Dougan E. K."/>
            <person name="Chan C."/>
            <person name="Rhodes N."/>
            <person name="Thang M."/>
        </authorList>
    </citation>
    <scope>NUCLEOTIDE SEQUENCE</scope>
</reference>
<proteinExistence type="predicted"/>
<gene>
    <name evidence="2" type="ORF">C1SCF055_LOCUS40886</name>
</gene>
<evidence type="ECO:0000313" key="2">
    <source>
        <dbReference type="EMBL" id="CAI4016120.1"/>
    </source>
</evidence>
<evidence type="ECO:0000313" key="3">
    <source>
        <dbReference type="EMBL" id="CAL4803432.1"/>
    </source>
</evidence>
<dbReference type="EMBL" id="CAMXCT010006567">
    <property type="protein sequence ID" value="CAI4016120.1"/>
    <property type="molecule type" value="Genomic_DNA"/>
</dbReference>
<sequence length="228" mass="26213">MDFVDSVDSVDVVRIRWQKARGYPMCDAARHSLAVRLDGATLEPADISIWSEGPEDAVPLEFLFAGAPSDCDEQRLGDALRTAVEERLQAEARAEFRSQLKRRQESSLRRRKSNSAEEGDAAEEKWRSYLQKPAPEVKLKVHKVFDAGTRMRKVMGCRVSLSPEAAQELGKICFRHVFESEEEERERLQRLKWYEDPFLTCFYGCSCVLILVVVLWLCMLLPAVFRHF</sequence>
<dbReference type="EMBL" id="CAMXCT020006567">
    <property type="protein sequence ID" value="CAL1169495.1"/>
    <property type="molecule type" value="Genomic_DNA"/>
</dbReference>
<accession>A0A9P1GJE0</accession>
<keyword evidence="1" id="KW-0812">Transmembrane</keyword>
<dbReference type="EMBL" id="CAMXCT030006567">
    <property type="protein sequence ID" value="CAL4803432.1"/>
    <property type="molecule type" value="Genomic_DNA"/>
</dbReference>
<keyword evidence="4" id="KW-1185">Reference proteome</keyword>
<evidence type="ECO:0000313" key="4">
    <source>
        <dbReference type="Proteomes" id="UP001152797"/>
    </source>
</evidence>
<organism evidence="2">
    <name type="scientific">Cladocopium goreaui</name>
    <dbReference type="NCBI Taxonomy" id="2562237"/>
    <lineage>
        <taxon>Eukaryota</taxon>
        <taxon>Sar</taxon>
        <taxon>Alveolata</taxon>
        <taxon>Dinophyceae</taxon>
        <taxon>Suessiales</taxon>
        <taxon>Symbiodiniaceae</taxon>
        <taxon>Cladocopium</taxon>
    </lineage>
</organism>
<protein>
    <recommendedName>
        <fullName evidence="5">Transmembrane protein</fullName>
    </recommendedName>
</protein>
<dbReference type="OrthoDB" id="432368at2759"/>
<name>A0A9P1GJE0_9DINO</name>
<dbReference type="Proteomes" id="UP001152797">
    <property type="component" value="Unassembled WGS sequence"/>
</dbReference>
<evidence type="ECO:0008006" key="5">
    <source>
        <dbReference type="Google" id="ProtNLM"/>
    </source>
</evidence>
<keyword evidence="1" id="KW-0472">Membrane</keyword>
<comment type="caution">
    <text evidence="2">The sequence shown here is derived from an EMBL/GenBank/DDBJ whole genome shotgun (WGS) entry which is preliminary data.</text>
</comment>
<feature type="transmembrane region" description="Helical" evidence="1">
    <location>
        <begin position="197"/>
        <end position="225"/>
    </location>
</feature>
<dbReference type="AlphaFoldDB" id="A0A9P1GJE0"/>
<reference evidence="3 4" key="2">
    <citation type="submission" date="2024-05" db="EMBL/GenBank/DDBJ databases">
        <authorList>
            <person name="Chen Y."/>
            <person name="Shah S."/>
            <person name="Dougan E. K."/>
            <person name="Thang M."/>
            <person name="Chan C."/>
        </authorList>
    </citation>
    <scope>NUCLEOTIDE SEQUENCE [LARGE SCALE GENOMIC DNA]</scope>
</reference>
<keyword evidence="1" id="KW-1133">Transmembrane helix</keyword>
<evidence type="ECO:0000256" key="1">
    <source>
        <dbReference type="SAM" id="Phobius"/>
    </source>
</evidence>